<organism evidence="3 4">
    <name type="scientific">Candidatus Falkowbacteria bacterium RIFOXYA2_FULL_47_19</name>
    <dbReference type="NCBI Taxonomy" id="1797994"/>
    <lineage>
        <taxon>Bacteria</taxon>
        <taxon>Candidatus Falkowiibacteriota</taxon>
    </lineage>
</organism>
<evidence type="ECO:0000313" key="3">
    <source>
        <dbReference type="EMBL" id="OGF26076.1"/>
    </source>
</evidence>
<sequence>MKNKFFITGGLGYIGTVFAREALKRGCDVALYDSLIYEQNYNQIIKEVELEREEGSSLQTIIGDTRNTDLLEKSIKAFKPDYILHMGELSSVYACNHNPRYTEDINYNASRGVLVICEKLGIPVIYNSSSSLYGNQKDLKLMTEKDSLPEPTDNYCKYKLKMEEYIKERIAANPGFKIIVFRPATVCGPAPRMRLELLPNHFTYCAIAKGVLRISELNAYRAAIDIRDLVNGYFKVIEKNSWKQLLYNIGSYNLSKMQFGTGIQDVISCKIAPMHDIGDLRNLQIDCSAFNAEFDFKPSLSYKESINDVAEWINKNLLEIEKTNYAGLINMSLDSWLKII</sequence>
<dbReference type="AlphaFoldDB" id="A0A1F5SHQ3"/>
<dbReference type="PANTHER" id="PTHR43000">
    <property type="entry name" value="DTDP-D-GLUCOSE 4,6-DEHYDRATASE-RELATED"/>
    <property type="match status" value="1"/>
</dbReference>
<feature type="domain" description="NAD-dependent epimerase/dehydratase" evidence="2">
    <location>
        <begin position="6"/>
        <end position="250"/>
    </location>
</feature>
<reference evidence="3 4" key="1">
    <citation type="journal article" date="2016" name="Nat. Commun.">
        <title>Thousands of microbial genomes shed light on interconnected biogeochemical processes in an aquifer system.</title>
        <authorList>
            <person name="Anantharaman K."/>
            <person name="Brown C.T."/>
            <person name="Hug L.A."/>
            <person name="Sharon I."/>
            <person name="Castelle C.J."/>
            <person name="Probst A.J."/>
            <person name="Thomas B.C."/>
            <person name="Singh A."/>
            <person name="Wilkins M.J."/>
            <person name="Karaoz U."/>
            <person name="Brodie E.L."/>
            <person name="Williams K.H."/>
            <person name="Hubbard S.S."/>
            <person name="Banfield J.F."/>
        </authorList>
    </citation>
    <scope>NUCLEOTIDE SEQUENCE [LARGE SCALE GENOMIC DNA]</scope>
</reference>
<dbReference type="InterPro" id="IPR036291">
    <property type="entry name" value="NAD(P)-bd_dom_sf"/>
</dbReference>
<comment type="caution">
    <text evidence="3">The sequence shown here is derived from an EMBL/GenBank/DDBJ whole genome shotgun (WGS) entry which is preliminary data.</text>
</comment>
<dbReference type="Gene3D" id="3.40.50.720">
    <property type="entry name" value="NAD(P)-binding Rossmann-like Domain"/>
    <property type="match status" value="1"/>
</dbReference>
<gene>
    <name evidence="3" type="ORF">A2227_02560</name>
</gene>
<dbReference type="STRING" id="1797994.A2227_02560"/>
<protein>
    <recommendedName>
        <fullName evidence="2">NAD-dependent epimerase/dehydratase domain-containing protein</fullName>
    </recommendedName>
</protein>
<evidence type="ECO:0000256" key="1">
    <source>
        <dbReference type="ARBA" id="ARBA00007637"/>
    </source>
</evidence>
<dbReference type="InterPro" id="IPR001509">
    <property type="entry name" value="Epimerase_deHydtase"/>
</dbReference>
<evidence type="ECO:0000259" key="2">
    <source>
        <dbReference type="Pfam" id="PF01370"/>
    </source>
</evidence>
<proteinExistence type="inferred from homology"/>
<accession>A0A1F5SHQ3</accession>
<dbReference type="SUPFAM" id="SSF51735">
    <property type="entry name" value="NAD(P)-binding Rossmann-fold domains"/>
    <property type="match status" value="1"/>
</dbReference>
<dbReference type="Proteomes" id="UP000178367">
    <property type="component" value="Unassembled WGS sequence"/>
</dbReference>
<dbReference type="EMBL" id="MFGB01000017">
    <property type="protein sequence ID" value="OGF26076.1"/>
    <property type="molecule type" value="Genomic_DNA"/>
</dbReference>
<dbReference type="CDD" id="cd08946">
    <property type="entry name" value="SDR_e"/>
    <property type="match status" value="1"/>
</dbReference>
<evidence type="ECO:0000313" key="4">
    <source>
        <dbReference type="Proteomes" id="UP000178367"/>
    </source>
</evidence>
<name>A0A1F5SHQ3_9BACT</name>
<dbReference type="Pfam" id="PF01370">
    <property type="entry name" value="Epimerase"/>
    <property type="match status" value="1"/>
</dbReference>
<comment type="similarity">
    <text evidence="1">Belongs to the NAD(P)-dependent epimerase/dehydratase family.</text>
</comment>